<accession>A0A4R5XFD8</accession>
<gene>
    <name evidence="3" type="ORF">BD410DRAFT_1164</name>
</gene>
<feature type="coiled-coil region" evidence="1">
    <location>
        <begin position="4"/>
        <end position="62"/>
    </location>
</feature>
<feature type="region of interest" description="Disordered" evidence="2">
    <location>
        <begin position="168"/>
        <end position="201"/>
    </location>
</feature>
<reference evidence="3 4" key="1">
    <citation type="submission" date="2018-06" db="EMBL/GenBank/DDBJ databases">
        <title>A transcriptomic atlas of mushroom development highlights an independent origin of complex multicellularity.</title>
        <authorList>
            <consortium name="DOE Joint Genome Institute"/>
            <person name="Krizsan K."/>
            <person name="Almasi E."/>
            <person name="Merenyi Z."/>
            <person name="Sahu N."/>
            <person name="Viragh M."/>
            <person name="Koszo T."/>
            <person name="Mondo S."/>
            <person name="Kiss B."/>
            <person name="Balint B."/>
            <person name="Kues U."/>
            <person name="Barry K."/>
            <person name="Hegedus J.C."/>
            <person name="Henrissat B."/>
            <person name="Johnson J."/>
            <person name="Lipzen A."/>
            <person name="Ohm R."/>
            <person name="Nagy I."/>
            <person name="Pangilinan J."/>
            <person name="Yan J."/>
            <person name="Xiong Y."/>
            <person name="Grigoriev I.V."/>
            <person name="Hibbett D.S."/>
            <person name="Nagy L.G."/>
        </authorList>
    </citation>
    <scope>NUCLEOTIDE SEQUENCE [LARGE SCALE GENOMIC DNA]</scope>
    <source>
        <strain evidence="3 4">SZMC22713</strain>
    </source>
</reference>
<evidence type="ECO:0000256" key="2">
    <source>
        <dbReference type="SAM" id="MobiDB-lite"/>
    </source>
</evidence>
<feature type="region of interest" description="Disordered" evidence="2">
    <location>
        <begin position="234"/>
        <end position="266"/>
    </location>
</feature>
<dbReference type="STRING" id="50990.A0A4R5XFD8"/>
<feature type="region of interest" description="Disordered" evidence="2">
    <location>
        <begin position="106"/>
        <end position="131"/>
    </location>
</feature>
<organism evidence="3 4">
    <name type="scientific">Rickenella mellea</name>
    <dbReference type="NCBI Taxonomy" id="50990"/>
    <lineage>
        <taxon>Eukaryota</taxon>
        <taxon>Fungi</taxon>
        <taxon>Dikarya</taxon>
        <taxon>Basidiomycota</taxon>
        <taxon>Agaricomycotina</taxon>
        <taxon>Agaricomycetes</taxon>
        <taxon>Hymenochaetales</taxon>
        <taxon>Rickenellaceae</taxon>
        <taxon>Rickenella</taxon>
    </lineage>
</organism>
<evidence type="ECO:0000313" key="3">
    <source>
        <dbReference type="EMBL" id="TDL29026.1"/>
    </source>
</evidence>
<feature type="compositionally biased region" description="Polar residues" evidence="2">
    <location>
        <begin position="106"/>
        <end position="118"/>
    </location>
</feature>
<dbReference type="EMBL" id="ML170156">
    <property type="protein sequence ID" value="TDL29026.1"/>
    <property type="molecule type" value="Genomic_DNA"/>
</dbReference>
<proteinExistence type="predicted"/>
<evidence type="ECO:0000256" key="1">
    <source>
        <dbReference type="SAM" id="Coils"/>
    </source>
</evidence>
<dbReference type="VEuPathDB" id="FungiDB:BD410DRAFT_1164"/>
<sequence>MSQGQDAQDKIRELEERVRAQQKELGRLRQVEIQVDYFKGQFERVKRDRAELEKLYDDHIAKCAGIVIKEDFPSYTPQNFRNVEPPHTHAPTRNVEPLIVPATSSSVQSSLNQLTAHPNHSPAVSHAKPPSKANHIVETHVMTGVHAPYPSPMNEPDMHTSAQTIKLDTENSTASSLRIKRETLSRTVPDPEPKLGDTSSTVPTLIDLTKTEVTNSPMPTQSNSSAPDVAKANIPTASSDGTDTVGRASSNGATTPPAKKAKLVSLPTPPPLPPVLPAKTDPPTFITNPIPDAHVNVIDRTLAGAIAPVNTAASADVSATSSATTSNELARKCYPPLEATAKTPQHNILAGVAKPAAASHGIPHIQA</sequence>
<name>A0A4R5XFD8_9AGAM</name>
<dbReference type="Proteomes" id="UP000294933">
    <property type="component" value="Unassembled WGS sequence"/>
</dbReference>
<evidence type="ECO:0000313" key="4">
    <source>
        <dbReference type="Proteomes" id="UP000294933"/>
    </source>
</evidence>
<protein>
    <submittedName>
        <fullName evidence="3">Uncharacterized protein</fullName>
    </submittedName>
</protein>
<feature type="compositionally biased region" description="Polar residues" evidence="2">
    <location>
        <begin position="235"/>
        <end position="254"/>
    </location>
</feature>
<dbReference type="AlphaFoldDB" id="A0A4R5XFD8"/>
<keyword evidence="1" id="KW-0175">Coiled coil</keyword>
<keyword evidence="4" id="KW-1185">Reference proteome</keyword>
<feature type="compositionally biased region" description="Basic and acidic residues" evidence="2">
    <location>
        <begin position="179"/>
        <end position="195"/>
    </location>
</feature>